<name>A0A0F9QFB5_9ZZZZ</name>
<organism evidence="1">
    <name type="scientific">marine sediment metagenome</name>
    <dbReference type="NCBI Taxonomy" id="412755"/>
    <lineage>
        <taxon>unclassified sequences</taxon>
        <taxon>metagenomes</taxon>
        <taxon>ecological metagenomes</taxon>
    </lineage>
</organism>
<dbReference type="EMBL" id="LAZR01004089">
    <property type="protein sequence ID" value="KKN11901.1"/>
    <property type="molecule type" value="Genomic_DNA"/>
</dbReference>
<sequence>MKKIIIFLAVLMMAGIASAQDPNDLPVGTDMRWEVNGNRIMTINIRLPAKFVKILSMLPDKVIGISIERMMRGWRNSFVTIWQKSRTDEDMGL</sequence>
<comment type="caution">
    <text evidence="1">The sequence shown here is derived from an EMBL/GenBank/DDBJ whole genome shotgun (WGS) entry which is preliminary data.</text>
</comment>
<evidence type="ECO:0000313" key="1">
    <source>
        <dbReference type="EMBL" id="KKN11901.1"/>
    </source>
</evidence>
<reference evidence="1" key="1">
    <citation type="journal article" date="2015" name="Nature">
        <title>Complex archaea that bridge the gap between prokaryotes and eukaryotes.</title>
        <authorList>
            <person name="Spang A."/>
            <person name="Saw J.H."/>
            <person name="Jorgensen S.L."/>
            <person name="Zaremba-Niedzwiedzka K."/>
            <person name="Martijn J."/>
            <person name="Lind A.E."/>
            <person name="van Eijk R."/>
            <person name="Schleper C."/>
            <person name="Guy L."/>
            <person name="Ettema T.J."/>
        </authorList>
    </citation>
    <scope>NUCLEOTIDE SEQUENCE</scope>
</reference>
<gene>
    <name evidence="1" type="ORF">LCGC14_1021820</name>
</gene>
<protein>
    <submittedName>
        <fullName evidence="1">Uncharacterized protein</fullName>
    </submittedName>
</protein>
<accession>A0A0F9QFB5</accession>
<proteinExistence type="predicted"/>
<dbReference type="AlphaFoldDB" id="A0A0F9QFB5"/>